<dbReference type="AlphaFoldDB" id="E4U6X2"/>
<evidence type="ECO:0000313" key="1">
    <source>
        <dbReference type="EMBL" id="ADR35975.1"/>
    </source>
</evidence>
<dbReference type="HOGENOM" id="CLU_2634602_0_0_0"/>
<dbReference type="RefSeq" id="WP_013457145.1">
    <property type="nucleotide sequence ID" value="NC_014761.1"/>
</dbReference>
<dbReference type="STRING" id="670487.Ocepr_0517"/>
<reference evidence="2" key="1">
    <citation type="submission" date="2010-11" db="EMBL/GenBank/DDBJ databases">
        <title>The complete sequence of chromosome of Oceanithermus profundus DSM 14977.</title>
        <authorList>
            <consortium name="US DOE Joint Genome Institute (JGI-PGF)"/>
            <person name="Lucas S."/>
            <person name="Copeland A."/>
            <person name="Lapidus A."/>
            <person name="Bruce D."/>
            <person name="Goodwin L."/>
            <person name="Pitluck S."/>
            <person name="Kyrpides N."/>
            <person name="Mavromatis K."/>
            <person name="Pagani I."/>
            <person name="Ivanova N."/>
            <person name="Zhang X."/>
            <person name="Brettin T."/>
            <person name="Detter J.C."/>
            <person name="Tapia R."/>
            <person name="Han C."/>
            <person name="Land M."/>
            <person name="Hauser L."/>
            <person name="Markowitz V."/>
            <person name="Cheng J.-F."/>
            <person name="Hugenholtz P."/>
            <person name="Woyke T."/>
            <person name="Wu D."/>
            <person name="Tindall B."/>
            <person name="Faehnrich R."/>
            <person name="Brambilla E."/>
            <person name="Klenk H.-P."/>
            <person name="Eisen J.A."/>
        </authorList>
    </citation>
    <scope>NUCLEOTIDE SEQUENCE [LARGE SCALE GENOMIC DNA]</scope>
    <source>
        <strain evidence="2">DSM 14977 / NBRC 100410 / VKM B-2274 / 506</strain>
    </source>
</reference>
<evidence type="ECO:0000313" key="2">
    <source>
        <dbReference type="Proteomes" id="UP000008722"/>
    </source>
</evidence>
<sequence precursor="true">MDALIGLPVLPVVLSVDLVVCLAVRPALAKGLEGTRRFGAEQKTGAPREDDGVRKPLRGYRAGSLIRRRTRLLDICK</sequence>
<keyword evidence="2" id="KW-1185">Reference proteome</keyword>
<organism evidence="1 2">
    <name type="scientific">Oceanithermus profundus (strain DSM 14977 / NBRC 100410 / VKM B-2274 / 506)</name>
    <dbReference type="NCBI Taxonomy" id="670487"/>
    <lineage>
        <taxon>Bacteria</taxon>
        <taxon>Thermotogati</taxon>
        <taxon>Deinococcota</taxon>
        <taxon>Deinococci</taxon>
        <taxon>Thermales</taxon>
        <taxon>Thermaceae</taxon>
        <taxon>Oceanithermus</taxon>
    </lineage>
</organism>
<proteinExistence type="predicted"/>
<dbReference type="KEGG" id="opr:Ocepr_0517"/>
<name>E4U6X2_OCEP5</name>
<dbReference type="Proteomes" id="UP000008722">
    <property type="component" value="Chromosome"/>
</dbReference>
<protein>
    <submittedName>
        <fullName evidence="1">Uncharacterized protein</fullName>
    </submittedName>
</protein>
<accession>E4U6X2</accession>
<reference evidence="1 2" key="2">
    <citation type="journal article" date="2011" name="Stand. Genomic Sci.">
        <title>Complete genome sequence of Oceanithermus profundus type strain (506).</title>
        <authorList>
            <person name="Pati A."/>
            <person name="Zhang X."/>
            <person name="Lapidus A."/>
            <person name="Nolan M."/>
            <person name="Lucas S."/>
            <person name="Del Rio T.G."/>
            <person name="Tice H."/>
            <person name="Cheng J.F."/>
            <person name="Tapia R."/>
            <person name="Han C."/>
            <person name="Goodwin L."/>
            <person name="Pitluck S."/>
            <person name="Liolios K."/>
            <person name="Pagani I."/>
            <person name="Ivanova N."/>
            <person name="Mavromatis K."/>
            <person name="Chen A."/>
            <person name="Palaniappan K."/>
            <person name="Hauser L."/>
            <person name="Jeffries C.D."/>
            <person name="Brambilla E.M."/>
            <person name="Rohl A."/>
            <person name="Mwirichia R."/>
            <person name="Rohde M."/>
            <person name="Tindall B.J."/>
            <person name="Sikorski J."/>
            <person name="Wirth R."/>
            <person name="Goker M."/>
            <person name="Woyke T."/>
            <person name="Detter J.C."/>
            <person name="Bristow J."/>
            <person name="Eisen J.A."/>
            <person name="Markowitz V."/>
            <person name="Hugenholtz P."/>
            <person name="Kyrpides N.C."/>
            <person name="Klenk H.P."/>
            <person name="Land M."/>
        </authorList>
    </citation>
    <scope>NUCLEOTIDE SEQUENCE [LARGE SCALE GENOMIC DNA]</scope>
    <source>
        <strain evidence="2">DSM 14977 / NBRC 100410 / VKM B-2274 / 506</strain>
    </source>
</reference>
<dbReference type="EMBL" id="CP002361">
    <property type="protein sequence ID" value="ADR35975.1"/>
    <property type="molecule type" value="Genomic_DNA"/>
</dbReference>
<gene>
    <name evidence="1" type="ordered locus">Ocepr_0517</name>
</gene>